<dbReference type="OrthoDB" id="370541at2"/>
<protein>
    <recommendedName>
        <fullName evidence="3">Potassium binding protein Kbp</fullName>
    </recommendedName>
</protein>
<evidence type="ECO:0000256" key="2">
    <source>
        <dbReference type="ARBA" id="ARBA00022490"/>
    </source>
</evidence>
<dbReference type="KEGG" id="mfa:Mfla_2667"/>
<dbReference type="Gene3D" id="3.10.350.10">
    <property type="entry name" value="LysM domain"/>
    <property type="match status" value="1"/>
</dbReference>
<evidence type="ECO:0000256" key="3">
    <source>
        <dbReference type="ARBA" id="ARBA00072219"/>
    </source>
</evidence>
<organism evidence="6 7">
    <name type="scientific">Methylobacillus flagellatus (strain ATCC 51484 / DSM 6875 / VKM B-1610 / KT)</name>
    <dbReference type="NCBI Taxonomy" id="265072"/>
    <lineage>
        <taxon>Bacteria</taxon>
        <taxon>Pseudomonadati</taxon>
        <taxon>Pseudomonadota</taxon>
        <taxon>Betaproteobacteria</taxon>
        <taxon>Nitrosomonadales</taxon>
        <taxon>Methylophilaceae</taxon>
        <taxon>Methylobacillus</taxon>
    </lineage>
</organism>
<dbReference type="eggNOG" id="COG1652">
    <property type="taxonomic scope" value="Bacteria"/>
</dbReference>
<evidence type="ECO:0000313" key="7">
    <source>
        <dbReference type="Proteomes" id="UP000002440"/>
    </source>
</evidence>
<sequence length="158" mass="17108">MGLISFIKDAGEKLFGTHLTPESKAENPVASANAEASKAILNYIHKMDLDADELQVDFDGATGKVTVSGTAATQEIKEKILLCCGNIHGVSEVVDNLKVTTAETAPVFYTVVRGDTLSKIAKQHYGDANAYMKIFEANKPMLTHPDKIYPGQTLRIPQ</sequence>
<dbReference type="InterPro" id="IPR018392">
    <property type="entry name" value="LysM"/>
</dbReference>
<dbReference type="NCBIfam" id="NF008399">
    <property type="entry name" value="PRK11198.1"/>
    <property type="match status" value="1"/>
</dbReference>
<keyword evidence="2" id="KW-0963">Cytoplasm</keyword>
<evidence type="ECO:0000256" key="1">
    <source>
        <dbReference type="ARBA" id="ARBA00004496"/>
    </source>
</evidence>
<dbReference type="Pfam" id="PF04972">
    <property type="entry name" value="BON"/>
    <property type="match status" value="1"/>
</dbReference>
<dbReference type="CDD" id="cd00118">
    <property type="entry name" value="LysM"/>
    <property type="match status" value="1"/>
</dbReference>
<accession>Q1GXV7</accession>
<dbReference type="InterPro" id="IPR007055">
    <property type="entry name" value="BON_dom"/>
</dbReference>
<dbReference type="InterPro" id="IPR036779">
    <property type="entry name" value="LysM_dom_sf"/>
</dbReference>
<dbReference type="AlphaFoldDB" id="Q1GXV7"/>
<dbReference type="PROSITE" id="PS50914">
    <property type="entry name" value="BON"/>
    <property type="match status" value="1"/>
</dbReference>
<dbReference type="SUPFAM" id="SSF54106">
    <property type="entry name" value="LysM domain"/>
    <property type="match status" value="1"/>
</dbReference>
<evidence type="ECO:0000313" key="6">
    <source>
        <dbReference type="EMBL" id="ABE50930.1"/>
    </source>
</evidence>
<gene>
    <name evidence="6" type="ordered locus">Mfla_2667</name>
</gene>
<name>Q1GXV7_METFK</name>
<dbReference type="SMART" id="SM00257">
    <property type="entry name" value="LysM"/>
    <property type="match status" value="1"/>
</dbReference>
<feature type="domain" description="LysM" evidence="5">
    <location>
        <begin position="107"/>
        <end position="156"/>
    </location>
</feature>
<evidence type="ECO:0000259" key="4">
    <source>
        <dbReference type="PROSITE" id="PS50914"/>
    </source>
</evidence>
<dbReference type="HOGENOM" id="CLU_125377_0_0_4"/>
<dbReference type="PANTHER" id="PTHR34700">
    <property type="entry name" value="POTASSIUM BINDING PROTEIN KBP"/>
    <property type="match status" value="1"/>
</dbReference>
<feature type="domain" description="BON" evidence="4">
    <location>
        <begin position="29"/>
        <end position="101"/>
    </location>
</feature>
<dbReference type="GO" id="GO:0005737">
    <property type="term" value="C:cytoplasm"/>
    <property type="evidence" value="ECO:0007669"/>
    <property type="project" value="UniProtKB-SubCell"/>
</dbReference>
<dbReference type="RefSeq" id="WP_011480883.1">
    <property type="nucleotide sequence ID" value="NC_007947.1"/>
</dbReference>
<dbReference type="Pfam" id="PF01476">
    <property type="entry name" value="LysM"/>
    <property type="match status" value="1"/>
</dbReference>
<evidence type="ECO:0000259" key="5">
    <source>
        <dbReference type="PROSITE" id="PS51782"/>
    </source>
</evidence>
<dbReference type="Proteomes" id="UP000002440">
    <property type="component" value="Chromosome"/>
</dbReference>
<keyword evidence="7" id="KW-1185">Reference proteome</keyword>
<reference evidence="6 7" key="1">
    <citation type="submission" date="2006-03" db="EMBL/GenBank/DDBJ databases">
        <title>Complete sequence of Methylobacillus flagellatus KT.</title>
        <authorList>
            <consortium name="US DOE Joint Genome Institute"/>
            <person name="Copeland A."/>
            <person name="Lucas S."/>
            <person name="Lapidus A."/>
            <person name="Barry K."/>
            <person name="Detter J.C."/>
            <person name="Glavina del Rio T."/>
            <person name="Hammon N."/>
            <person name="Israni S."/>
            <person name="Dalin E."/>
            <person name="Tice H."/>
            <person name="Pitluck S."/>
            <person name="Brettin T."/>
            <person name="Bruce D."/>
            <person name="Han C."/>
            <person name="Tapia R."/>
            <person name="Saunders E."/>
            <person name="Gilna P."/>
            <person name="Schmutz J."/>
            <person name="Larimer F."/>
            <person name="Land M."/>
            <person name="Kyrpides N."/>
            <person name="Anderson I."/>
            <person name="Richardson P."/>
        </authorList>
    </citation>
    <scope>NUCLEOTIDE SEQUENCE [LARGE SCALE GENOMIC DNA]</scope>
    <source>
        <strain evidence="7">KT / ATCC 51484 / DSM 6875</strain>
    </source>
</reference>
<dbReference type="InterPro" id="IPR052196">
    <property type="entry name" value="Bact_Kbp"/>
</dbReference>
<dbReference type="PANTHER" id="PTHR34700:SF8">
    <property type="entry name" value="POTASSIUM BINDING PROTEIN KBP"/>
    <property type="match status" value="1"/>
</dbReference>
<dbReference type="FunFam" id="3.10.350.10:FF:000001">
    <property type="entry name" value="Peptidoglycan-binding protein LysM"/>
    <property type="match status" value="1"/>
</dbReference>
<dbReference type="EMBL" id="CP000284">
    <property type="protein sequence ID" value="ABE50930.1"/>
    <property type="molecule type" value="Genomic_DNA"/>
</dbReference>
<comment type="subcellular location">
    <subcellularLocation>
        <location evidence="1">Cytoplasm</location>
    </subcellularLocation>
</comment>
<dbReference type="PROSITE" id="PS51782">
    <property type="entry name" value="LYSM"/>
    <property type="match status" value="1"/>
</dbReference>
<proteinExistence type="predicted"/>
<dbReference type="STRING" id="265072.Mfla_2667"/>